<evidence type="ECO:0008006" key="2">
    <source>
        <dbReference type="Google" id="ProtNLM"/>
    </source>
</evidence>
<organism evidence="1">
    <name type="scientific">Arsenophonus endosymbiont of Trialeurodes vaporariorum</name>
    <dbReference type="NCBI Taxonomy" id="235567"/>
    <lineage>
        <taxon>Bacteria</taxon>
        <taxon>Pseudomonadati</taxon>
        <taxon>Pseudomonadota</taxon>
        <taxon>Gammaproteobacteria</taxon>
        <taxon>Enterobacterales</taxon>
        <taxon>Morganellaceae</taxon>
        <taxon>Arsenophonus</taxon>
    </lineage>
</organism>
<reference evidence="1" key="1">
    <citation type="submission" date="2018-04" db="EMBL/GenBank/DDBJ databases">
        <authorList>
            <person name="Go L.Y."/>
            <person name="Mitchell J.A."/>
        </authorList>
    </citation>
    <scope>NUCLEOTIDE SEQUENCE</scope>
    <source>
        <strain evidence="1">ARTV</strain>
    </source>
</reference>
<dbReference type="InterPro" id="IPR012670">
    <property type="entry name" value="T3SS_YscI/HrpB"/>
</dbReference>
<name>A0A3B0MB54_9GAMM</name>
<dbReference type="EMBL" id="UFQR01000002">
    <property type="protein sequence ID" value="SSW94907.1"/>
    <property type="molecule type" value="Genomic_DNA"/>
</dbReference>
<protein>
    <recommendedName>
        <fullName evidence="2">EscI/YscI/HrpB family type III secretion system inner rod protein</fullName>
    </recommendedName>
</protein>
<dbReference type="GO" id="GO:0030254">
    <property type="term" value="P:protein secretion by the type III secretion system"/>
    <property type="evidence" value="ECO:0007669"/>
    <property type="project" value="InterPro"/>
</dbReference>
<dbReference type="NCBIfam" id="TIGR02497">
    <property type="entry name" value="yscI_hrpB_dom"/>
    <property type="match status" value="1"/>
</dbReference>
<evidence type="ECO:0000313" key="1">
    <source>
        <dbReference type="EMBL" id="SSW94907.1"/>
    </source>
</evidence>
<dbReference type="AlphaFoldDB" id="A0A3B0MB54"/>
<gene>
    <name evidence="1" type="ORF">ARTV_0562</name>
</gene>
<accession>A0A3B0MB54</accession>
<sequence>MDIKAVAPINMMKAQAAEAVNPDSQLVEKFNQLMQHGQGQTAALGSVLPSIVEPMAQALSPTQAVQGQAMIVKVVFEVDMAAKTAGSLAQSINKLVAMQ</sequence>
<proteinExistence type="predicted"/>